<gene>
    <name evidence="1" type="ORF">NCTC13102_01775</name>
</gene>
<dbReference type="AlphaFoldDB" id="A0A2X3BF54"/>
<evidence type="ECO:0008006" key="3">
    <source>
        <dbReference type="Google" id="ProtNLM"/>
    </source>
</evidence>
<name>A0A2X3BF54_9HELI</name>
<organism evidence="1 2">
    <name type="scientific">Helicobacter fennelliae</name>
    <dbReference type="NCBI Taxonomy" id="215"/>
    <lineage>
        <taxon>Bacteria</taxon>
        <taxon>Pseudomonadati</taxon>
        <taxon>Campylobacterota</taxon>
        <taxon>Epsilonproteobacteria</taxon>
        <taxon>Campylobacterales</taxon>
        <taxon>Helicobacteraceae</taxon>
        <taxon>Helicobacter</taxon>
    </lineage>
</organism>
<dbReference type="Proteomes" id="UP000250166">
    <property type="component" value="Unassembled WGS sequence"/>
</dbReference>
<accession>A0A2X3BF54</accession>
<evidence type="ECO:0000313" key="2">
    <source>
        <dbReference type="Proteomes" id="UP000250166"/>
    </source>
</evidence>
<protein>
    <recommendedName>
        <fullName evidence="3">Periplasmic protein</fullName>
    </recommendedName>
</protein>
<evidence type="ECO:0000313" key="1">
    <source>
        <dbReference type="EMBL" id="SQB99451.1"/>
    </source>
</evidence>
<proteinExistence type="predicted"/>
<dbReference type="EMBL" id="UAWL01000006">
    <property type="protein sequence ID" value="SQB99451.1"/>
    <property type="molecule type" value="Genomic_DNA"/>
</dbReference>
<sequence>MKTQFFLCVFVASVALYADHFGRFLENIYDELQMLNLSKEQEVALKGIIKNHHKFLRQWYSDSLANSEKMMKNFADSTLKNNTPEIARDKSLAIDKIDAEHRFMMSVYEILDANQRRIFSAKIKAKNKENKKLNKDRGFVKYRE</sequence>
<reference evidence="1 2" key="1">
    <citation type="submission" date="2018-06" db="EMBL/GenBank/DDBJ databases">
        <authorList>
            <consortium name="Pathogen Informatics"/>
            <person name="Doyle S."/>
        </authorList>
    </citation>
    <scope>NUCLEOTIDE SEQUENCE [LARGE SCALE GENOMIC DNA]</scope>
    <source>
        <strain evidence="1 2">NCTC13102</strain>
    </source>
</reference>
<dbReference type="RefSeq" id="WP_112058941.1">
    <property type="nucleotide sequence ID" value="NZ_UAWL01000006.1"/>
</dbReference>